<name>A0A6J2TU34_DROLE</name>
<proteinExistence type="inferred from homology"/>
<dbReference type="GO" id="GO:0005524">
    <property type="term" value="F:ATP binding"/>
    <property type="evidence" value="ECO:0007669"/>
    <property type="project" value="UniProtKB-KW"/>
</dbReference>
<keyword evidence="9 11" id="KW-0505">Motor protein</keyword>
<keyword evidence="14" id="KW-1185">Reference proteome</keyword>
<feature type="transmembrane region" description="Helical" evidence="13">
    <location>
        <begin position="533"/>
        <end position="554"/>
    </location>
</feature>
<evidence type="ECO:0000256" key="12">
    <source>
        <dbReference type="SAM" id="MobiDB-lite"/>
    </source>
</evidence>
<feature type="compositionally biased region" description="Low complexity" evidence="12">
    <location>
        <begin position="11"/>
        <end position="20"/>
    </location>
</feature>
<dbReference type="GO" id="GO:0005868">
    <property type="term" value="C:cytoplasmic dynein complex"/>
    <property type="evidence" value="ECO:0007669"/>
    <property type="project" value="UniProtKB-UniRule"/>
</dbReference>
<dbReference type="GO" id="GO:0007018">
    <property type="term" value="P:microtubule-based movement"/>
    <property type="evidence" value="ECO:0007669"/>
    <property type="project" value="InterPro"/>
</dbReference>
<keyword evidence="3 11" id="KW-0813">Transport</keyword>
<evidence type="ECO:0000313" key="15">
    <source>
        <dbReference type="RefSeq" id="XP_030378658.1"/>
    </source>
</evidence>
<sequence length="555" mass="61719">MALDSGTQTMTASALTSSLTTKKKDAAEKENLWSAILNEVQTQGSTKLPSNKSVLVLGDNATGKTTLIAKLQGVEDPKKGSGLEYAYIDVKDEYRDDMTRLGVWVLDGDPGHKNLLHYALNETNYAHTLVILTVSMTQPWDWLEQLNQWIKVLQQHIESLSLDLKEKEAARQRLVTTWQSYCEVGDDLDPGSPVKRTMRNNSIDEDDLLPLTEDALLTNLGLDIVVVVTKTDYMTTLEKEYEYRDEHFDFIQQWIRNFCLRHGTSLFYTSVKEDKNCDLLYKYLTHRIYGLPFRTPALVVEKDAVLIPAGWDSLKKISILYENMHAVKAENHYTDIIKAPPTRKAVSNREAEVQTEDEQVFLARQQEILKQGGQVRGESPLRSQAGSASAGSNKSGPRTPGSAGQSSPKKIDPKLNPATPGGEGVLANFFNSLLHKKSGGPAGAGGASPGNMGTPRANGTDGLMTPEKLAVRTDAAAELDRLSRSVKKDIDLSQTAAKRRPFGVVLSDEPQTTTINQKKKKNINFAYRHMWKLYTLLKAFCILFIITTIIFTMIL</sequence>
<evidence type="ECO:0000256" key="7">
    <source>
        <dbReference type="ARBA" id="ARBA00022840"/>
    </source>
</evidence>
<evidence type="ECO:0000313" key="17">
    <source>
        <dbReference type="RefSeq" id="XP_030378660.1"/>
    </source>
</evidence>
<dbReference type="GO" id="GO:0005813">
    <property type="term" value="C:centrosome"/>
    <property type="evidence" value="ECO:0007669"/>
    <property type="project" value="TreeGrafter"/>
</dbReference>
<dbReference type="GO" id="GO:0000226">
    <property type="term" value="P:microtubule cytoskeleton organization"/>
    <property type="evidence" value="ECO:0007669"/>
    <property type="project" value="TreeGrafter"/>
</dbReference>
<dbReference type="GO" id="GO:0045504">
    <property type="term" value="F:dynein heavy chain binding"/>
    <property type="evidence" value="ECO:0007669"/>
    <property type="project" value="TreeGrafter"/>
</dbReference>
<keyword evidence="13" id="KW-1133">Transmembrane helix</keyword>
<feature type="region of interest" description="Disordered" evidence="12">
    <location>
        <begin position="372"/>
        <end position="423"/>
    </location>
</feature>
<dbReference type="Pfam" id="PF05783">
    <property type="entry name" value="DLIC"/>
    <property type="match status" value="1"/>
</dbReference>
<evidence type="ECO:0000256" key="6">
    <source>
        <dbReference type="ARBA" id="ARBA00022741"/>
    </source>
</evidence>
<evidence type="ECO:0000256" key="2">
    <source>
        <dbReference type="ARBA" id="ARBA00006831"/>
    </source>
</evidence>
<keyword evidence="5 11" id="KW-0493">Microtubule</keyword>
<dbReference type="RefSeq" id="XP_030378659.1">
    <property type="nucleotide sequence ID" value="XM_030522799.1"/>
</dbReference>
<protein>
    <recommendedName>
        <fullName evidence="11">Dynein light intermediate chain</fullName>
    </recommendedName>
</protein>
<keyword evidence="4 11" id="KW-0963">Cytoplasm</keyword>
<keyword evidence="7 11" id="KW-0067">ATP-binding</keyword>
<feature type="compositionally biased region" description="Low complexity" evidence="12">
    <location>
        <begin position="383"/>
        <end position="396"/>
    </location>
</feature>
<dbReference type="CDD" id="cd00267">
    <property type="entry name" value="ABC_ATPase"/>
    <property type="match status" value="1"/>
</dbReference>
<accession>A0A6J2TU34</accession>
<feature type="region of interest" description="Disordered" evidence="12">
    <location>
        <begin position="439"/>
        <end position="463"/>
    </location>
</feature>
<dbReference type="RefSeq" id="XP_030378658.1">
    <property type="nucleotide sequence ID" value="XM_030522798.1"/>
</dbReference>
<evidence type="ECO:0000256" key="4">
    <source>
        <dbReference type="ARBA" id="ARBA00022490"/>
    </source>
</evidence>
<dbReference type="Proteomes" id="UP000504634">
    <property type="component" value="Unplaced"/>
</dbReference>
<comment type="subunit">
    <text evidence="11">Homodimer. The cytoplasmic dynein 1 complex consists of two catalytic heavy chains (HCs) and a number of non-catalytic subunits presented by intermediate chains (ICs).</text>
</comment>
<keyword evidence="10 11" id="KW-0206">Cytoskeleton</keyword>
<feature type="region of interest" description="Disordered" evidence="12">
    <location>
        <begin position="1"/>
        <end position="21"/>
    </location>
</feature>
<keyword evidence="8 11" id="KW-0243">Dynein</keyword>
<gene>
    <name evidence="15 16 17" type="primary">LOC115627193</name>
</gene>
<evidence type="ECO:0000256" key="8">
    <source>
        <dbReference type="ARBA" id="ARBA00023017"/>
    </source>
</evidence>
<dbReference type="GeneID" id="115627193"/>
<feature type="compositionally biased region" description="Polar residues" evidence="12">
    <location>
        <begin position="1"/>
        <end position="10"/>
    </location>
</feature>
<evidence type="ECO:0000256" key="3">
    <source>
        <dbReference type="ARBA" id="ARBA00022448"/>
    </source>
</evidence>
<evidence type="ECO:0000256" key="10">
    <source>
        <dbReference type="ARBA" id="ARBA00023212"/>
    </source>
</evidence>
<keyword evidence="13" id="KW-0812">Transmembrane</keyword>
<comment type="function">
    <text evidence="11">Acts as one of several non-catalytic accessory components of the cytoplasmic dynein 1 complex that are thought to be involved in linking dynein to cargos and to adapter proteins that regulate dynein function. Cytoplasmic dynein 1 acts as a motor for the intracellular retrograde motility of vesicles and organelles along microtubules. May play a role in binding dynein to membranous organelles or chromosomes.</text>
</comment>
<dbReference type="SUPFAM" id="SSF52540">
    <property type="entry name" value="P-loop containing nucleoside triphosphate hydrolases"/>
    <property type="match status" value="1"/>
</dbReference>
<dbReference type="InterPro" id="IPR027417">
    <property type="entry name" value="P-loop_NTPase"/>
</dbReference>
<dbReference type="PANTHER" id="PTHR12688:SF0">
    <property type="entry name" value="DYNEIN LIGHT INTERMEDIATE CHAIN"/>
    <property type="match status" value="1"/>
</dbReference>
<evidence type="ECO:0000256" key="5">
    <source>
        <dbReference type="ARBA" id="ARBA00022701"/>
    </source>
</evidence>
<reference evidence="15 16" key="1">
    <citation type="submission" date="2025-04" db="UniProtKB">
        <authorList>
            <consortium name="RefSeq"/>
        </authorList>
    </citation>
    <scope>IDENTIFICATION</scope>
    <source>
        <strain evidence="15 16">11010-0011.00</strain>
        <tissue evidence="15 16">Whole body</tissue>
    </source>
</reference>
<dbReference type="InterPro" id="IPR022780">
    <property type="entry name" value="Dynein_light_int_chain"/>
</dbReference>
<dbReference type="Gene3D" id="3.40.50.300">
    <property type="entry name" value="P-loop containing nucleotide triphosphate hydrolases"/>
    <property type="match status" value="1"/>
</dbReference>
<organism evidence="14 15">
    <name type="scientific">Drosophila lebanonensis</name>
    <name type="common">Fruit fly</name>
    <name type="synonym">Scaptodrosophila lebanonensis</name>
    <dbReference type="NCBI Taxonomy" id="7225"/>
    <lineage>
        <taxon>Eukaryota</taxon>
        <taxon>Metazoa</taxon>
        <taxon>Ecdysozoa</taxon>
        <taxon>Arthropoda</taxon>
        <taxon>Hexapoda</taxon>
        <taxon>Insecta</taxon>
        <taxon>Pterygota</taxon>
        <taxon>Neoptera</taxon>
        <taxon>Endopterygota</taxon>
        <taxon>Diptera</taxon>
        <taxon>Brachycera</taxon>
        <taxon>Muscomorpha</taxon>
        <taxon>Ephydroidea</taxon>
        <taxon>Drosophilidae</taxon>
        <taxon>Scaptodrosophila</taxon>
    </lineage>
</organism>
<evidence type="ECO:0000256" key="11">
    <source>
        <dbReference type="RuleBase" id="RU366047"/>
    </source>
</evidence>
<dbReference type="InterPro" id="IPR008467">
    <property type="entry name" value="Dynein1_light_intermed_chain"/>
</dbReference>
<dbReference type="AlphaFoldDB" id="A0A6J2TU34"/>
<dbReference type="RefSeq" id="XP_030378660.1">
    <property type="nucleotide sequence ID" value="XM_030522800.1"/>
</dbReference>
<keyword evidence="13" id="KW-0472">Membrane</keyword>
<dbReference type="PANTHER" id="PTHR12688">
    <property type="entry name" value="DYNEIN LIGHT INTERMEDIATE CHAIN"/>
    <property type="match status" value="1"/>
</dbReference>
<dbReference type="GO" id="GO:0005874">
    <property type="term" value="C:microtubule"/>
    <property type="evidence" value="ECO:0007669"/>
    <property type="project" value="UniProtKB-KW"/>
</dbReference>
<comment type="similarity">
    <text evidence="2 11">Belongs to the dynein light intermediate chain family.</text>
</comment>
<evidence type="ECO:0000256" key="1">
    <source>
        <dbReference type="ARBA" id="ARBA00004245"/>
    </source>
</evidence>
<evidence type="ECO:0000256" key="9">
    <source>
        <dbReference type="ARBA" id="ARBA00023175"/>
    </source>
</evidence>
<keyword evidence="6 11" id="KW-0547">Nucleotide-binding</keyword>
<evidence type="ECO:0000256" key="13">
    <source>
        <dbReference type="SAM" id="Phobius"/>
    </source>
</evidence>
<dbReference type="CTD" id="32057"/>
<evidence type="ECO:0000313" key="14">
    <source>
        <dbReference type="Proteomes" id="UP000504634"/>
    </source>
</evidence>
<evidence type="ECO:0000313" key="16">
    <source>
        <dbReference type="RefSeq" id="XP_030378659.1"/>
    </source>
</evidence>
<comment type="subcellular location">
    <subcellularLocation>
        <location evidence="1 11">Cytoplasm</location>
        <location evidence="1 11">Cytoskeleton</location>
    </subcellularLocation>
</comment>
<dbReference type="OrthoDB" id="27603at2759"/>